<dbReference type="WBParaSite" id="PSU_v2.g7439.t1">
    <property type="protein sequence ID" value="PSU_v2.g7439.t1"/>
    <property type="gene ID" value="PSU_v2.g7439"/>
</dbReference>
<dbReference type="Proteomes" id="UP000887577">
    <property type="component" value="Unplaced"/>
</dbReference>
<keyword evidence="1" id="KW-0812">Transmembrane</keyword>
<proteinExistence type="predicted"/>
<dbReference type="Pfam" id="PF10316">
    <property type="entry name" value="7TM_GPCR_Srbc"/>
    <property type="match status" value="1"/>
</dbReference>
<name>A0A914Z670_9BILA</name>
<feature type="transmembrane region" description="Helical" evidence="1">
    <location>
        <begin position="38"/>
        <end position="59"/>
    </location>
</feature>
<keyword evidence="2" id="KW-1185">Reference proteome</keyword>
<evidence type="ECO:0000313" key="3">
    <source>
        <dbReference type="WBParaSite" id="PSU_v2.g7439.t1"/>
    </source>
</evidence>
<accession>A0A914Z670</accession>
<organism evidence="2 3">
    <name type="scientific">Panagrolaimus superbus</name>
    <dbReference type="NCBI Taxonomy" id="310955"/>
    <lineage>
        <taxon>Eukaryota</taxon>
        <taxon>Metazoa</taxon>
        <taxon>Ecdysozoa</taxon>
        <taxon>Nematoda</taxon>
        <taxon>Chromadorea</taxon>
        <taxon>Rhabditida</taxon>
        <taxon>Tylenchina</taxon>
        <taxon>Panagrolaimomorpha</taxon>
        <taxon>Panagrolaimoidea</taxon>
        <taxon>Panagrolaimidae</taxon>
        <taxon>Panagrolaimus</taxon>
    </lineage>
</organism>
<dbReference type="AlphaFoldDB" id="A0A914Z670"/>
<reference evidence="3" key="1">
    <citation type="submission" date="2022-11" db="UniProtKB">
        <authorList>
            <consortium name="WormBaseParasite"/>
        </authorList>
    </citation>
    <scope>IDENTIFICATION</scope>
</reference>
<keyword evidence="1" id="KW-1133">Transmembrane helix</keyword>
<protein>
    <submittedName>
        <fullName evidence="3">G-protein coupled receptors family 1 profile domain-containing protein</fullName>
    </submittedName>
</protein>
<keyword evidence="1" id="KW-0472">Membrane</keyword>
<evidence type="ECO:0000256" key="1">
    <source>
        <dbReference type="SAM" id="Phobius"/>
    </source>
</evidence>
<evidence type="ECO:0000313" key="2">
    <source>
        <dbReference type="Proteomes" id="UP000887577"/>
    </source>
</evidence>
<dbReference type="InterPro" id="IPR019420">
    <property type="entry name" value="7TM_GPCR_serpentine_rcpt_Srbc"/>
</dbReference>
<sequence length="115" mass="12930">MSIFVIIAIPFHVLPGFPTTSTTICRSFGCLAPNYAGMIYSIFRYVTSVGNVFISLILVKLVKKQTALNSKNSKYTRLTLITVLMTVLLDFFPHLIAFSLNTVRICYVLTVLKKF</sequence>
<feature type="transmembrane region" description="Helical" evidence="1">
    <location>
        <begin position="80"/>
        <end position="100"/>
    </location>
</feature>